<comment type="caution">
    <text evidence="1">The sequence shown here is derived from an EMBL/GenBank/DDBJ whole genome shotgun (WGS) entry which is preliminary data.</text>
</comment>
<sequence>MTGEEIGELLAAAAMLGDWVEATDFAHDGLYAVVMSEDLLATLSFDPESATLRTAVEVTALPHGPAAVRAEIMEVLLHANALSHHGDGVSFSLSPDDDTVTLLANLPAKVGGERLLESRLRRMATLVEAWRPLIASLGHGGTAPDEVGLESLLLFRA</sequence>
<dbReference type="AlphaFoldDB" id="A0A9W6GR24"/>
<dbReference type="GO" id="GO:0030254">
    <property type="term" value="P:protein secretion by the type III secretion system"/>
    <property type="evidence" value="ECO:0007669"/>
    <property type="project" value="InterPro"/>
</dbReference>
<organism evidence="1 2">
    <name type="scientific">Methylocystis echinoides</name>
    <dbReference type="NCBI Taxonomy" id="29468"/>
    <lineage>
        <taxon>Bacteria</taxon>
        <taxon>Pseudomonadati</taxon>
        <taxon>Pseudomonadota</taxon>
        <taxon>Alphaproteobacteria</taxon>
        <taxon>Hyphomicrobiales</taxon>
        <taxon>Methylocystaceae</taxon>
        <taxon>Methylocystis</taxon>
    </lineage>
</organism>
<evidence type="ECO:0000313" key="1">
    <source>
        <dbReference type="EMBL" id="GLI91517.1"/>
    </source>
</evidence>
<keyword evidence="2" id="KW-1185">Reference proteome</keyword>
<accession>A0A9W6GR24</accession>
<dbReference type="Pfam" id="PF05932">
    <property type="entry name" value="CesT"/>
    <property type="match status" value="1"/>
</dbReference>
<reference evidence="1" key="1">
    <citation type="journal article" date="2023" name="Int. J. Syst. Evol. Microbiol.">
        <title>Methylocystis iwaonis sp. nov., a type II methane-oxidizing bacterium from surface soil of a rice paddy field in Japan, and emended description of the genus Methylocystis (ex Whittenbury et al. 1970) Bowman et al. 1993.</title>
        <authorList>
            <person name="Kaise H."/>
            <person name="Sawadogo J.B."/>
            <person name="Alam M.S."/>
            <person name="Ueno C."/>
            <person name="Dianou D."/>
            <person name="Shinjo R."/>
            <person name="Asakawa S."/>
        </authorList>
    </citation>
    <scope>NUCLEOTIDE SEQUENCE</scope>
    <source>
        <strain evidence="1">LMG27198</strain>
    </source>
</reference>
<evidence type="ECO:0000313" key="2">
    <source>
        <dbReference type="Proteomes" id="UP001144323"/>
    </source>
</evidence>
<gene>
    <name evidence="1" type="ORF">LMG27198_05090</name>
</gene>
<proteinExistence type="predicted"/>
<name>A0A9W6GR24_9HYPH</name>
<dbReference type="EMBL" id="BSEC01000001">
    <property type="protein sequence ID" value="GLI91517.1"/>
    <property type="molecule type" value="Genomic_DNA"/>
</dbReference>
<protein>
    <recommendedName>
        <fullName evidence="3">Tir chaperone protein (CesT) family protein</fullName>
    </recommendedName>
</protein>
<dbReference type="SUPFAM" id="SSF69635">
    <property type="entry name" value="Type III secretory system chaperone-like"/>
    <property type="match status" value="1"/>
</dbReference>
<dbReference type="RefSeq" id="WP_281800194.1">
    <property type="nucleotide sequence ID" value="NZ_BSEC01000001.1"/>
</dbReference>
<dbReference type="InterPro" id="IPR010261">
    <property type="entry name" value="Tir_chaperone"/>
</dbReference>
<dbReference type="Proteomes" id="UP001144323">
    <property type="component" value="Unassembled WGS sequence"/>
</dbReference>
<dbReference type="Gene3D" id="3.30.1460.10">
    <property type="match status" value="1"/>
</dbReference>
<evidence type="ECO:0008006" key="3">
    <source>
        <dbReference type="Google" id="ProtNLM"/>
    </source>
</evidence>